<accession>A0A1Y5Q2S5</accession>
<dbReference type="EMBL" id="LT598653">
    <property type="protein sequence ID" value="SBV34087.1"/>
    <property type="molecule type" value="Genomic_DNA"/>
</dbReference>
<evidence type="ECO:0000256" key="1">
    <source>
        <dbReference type="ARBA" id="ARBA00004141"/>
    </source>
</evidence>
<dbReference type="AlphaFoldDB" id="A0A1Y5Q2S5"/>
<evidence type="ECO:0000256" key="6">
    <source>
        <dbReference type="SAM" id="Phobius"/>
    </source>
</evidence>
<comment type="subcellular location">
    <subcellularLocation>
        <location evidence="1">Membrane</location>
        <topology evidence="1">Multi-pass membrane protein</topology>
    </subcellularLocation>
</comment>
<feature type="transmembrane region" description="Helical" evidence="6">
    <location>
        <begin position="149"/>
        <end position="169"/>
    </location>
</feature>
<evidence type="ECO:0000256" key="3">
    <source>
        <dbReference type="ARBA" id="ARBA00022692"/>
    </source>
</evidence>
<dbReference type="Pfam" id="PF03073">
    <property type="entry name" value="TspO_MBR"/>
    <property type="match status" value="1"/>
</dbReference>
<evidence type="ECO:0000256" key="2">
    <source>
        <dbReference type="ARBA" id="ARBA00007524"/>
    </source>
</evidence>
<keyword evidence="5 6" id="KW-0472">Membrane</keyword>
<feature type="transmembrane region" description="Helical" evidence="6">
    <location>
        <begin position="20"/>
        <end position="42"/>
    </location>
</feature>
<evidence type="ECO:0000313" key="7">
    <source>
        <dbReference type="EMBL" id="SBV34087.1"/>
    </source>
</evidence>
<organism evidence="7">
    <name type="scientific">uncultured Sphingopyxis sp</name>
    <dbReference type="NCBI Taxonomy" id="310581"/>
    <lineage>
        <taxon>Bacteria</taxon>
        <taxon>Pseudomonadati</taxon>
        <taxon>Pseudomonadota</taxon>
        <taxon>Alphaproteobacteria</taxon>
        <taxon>Sphingomonadales</taxon>
        <taxon>Sphingomonadaceae</taxon>
        <taxon>Sphingopyxis</taxon>
        <taxon>environmental samples</taxon>
    </lineage>
</organism>
<dbReference type="PANTHER" id="PTHR10057">
    <property type="entry name" value="PERIPHERAL-TYPE BENZODIAZEPINE RECEPTOR"/>
    <property type="match status" value="1"/>
</dbReference>
<sequence length="197" mass="21566">MGDSADMTEIATPSQLRMSYLRWALVTVPAIVLIGSLMGLLSNSGYGNRWFAALDLPPITPPGWVFAAVWPILYICLGLSLAMILHARGAKGRGFALLLFFVQLVANFAWSPLFFSQHQVTTALYLIIFILMVTIATAFAFAPIRKAAAWLLVPYMAWLAFAAILNFQIDQRNPAAETLVPAAASTQIGRRQGDDPH</sequence>
<dbReference type="CDD" id="cd15904">
    <property type="entry name" value="TSPO_MBR"/>
    <property type="match status" value="1"/>
</dbReference>
<dbReference type="GO" id="GO:0016020">
    <property type="term" value="C:membrane"/>
    <property type="evidence" value="ECO:0007669"/>
    <property type="project" value="UniProtKB-SubCell"/>
</dbReference>
<keyword evidence="4 6" id="KW-1133">Transmembrane helix</keyword>
<gene>
    <name evidence="7" type="ORF">SPPYR_2967</name>
</gene>
<dbReference type="PANTHER" id="PTHR10057:SF0">
    <property type="entry name" value="TRANSLOCATOR PROTEIN"/>
    <property type="match status" value="1"/>
</dbReference>
<feature type="transmembrane region" description="Helical" evidence="6">
    <location>
        <begin position="62"/>
        <end position="85"/>
    </location>
</feature>
<protein>
    <submittedName>
        <fullName evidence="7">TspO and MBR like proteins</fullName>
    </submittedName>
</protein>
<dbReference type="InterPro" id="IPR038330">
    <property type="entry name" value="TspO/MBR-related_sf"/>
</dbReference>
<feature type="transmembrane region" description="Helical" evidence="6">
    <location>
        <begin position="97"/>
        <end position="116"/>
    </location>
</feature>
<dbReference type="InterPro" id="IPR004307">
    <property type="entry name" value="TspO_MBR"/>
</dbReference>
<dbReference type="FunFam" id="1.20.1260.100:FF:000001">
    <property type="entry name" value="translocator protein 2"/>
    <property type="match status" value="1"/>
</dbReference>
<reference evidence="7" key="1">
    <citation type="submission" date="2016-03" db="EMBL/GenBank/DDBJ databases">
        <authorList>
            <person name="Ploux O."/>
        </authorList>
    </citation>
    <scope>NUCLEOTIDE SEQUENCE</scope>
    <source>
        <strain evidence="7">UC10</strain>
    </source>
</reference>
<comment type="similarity">
    <text evidence="2">Belongs to the TspO/BZRP family.</text>
</comment>
<keyword evidence="3 6" id="KW-0812">Transmembrane</keyword>
<evidence type="ECO:0000256" key="5">
    <source>
        <dbReference type="ARBA" id="ARBA00023136"/>
    </source>
</evidence>
<dbReference type="GO" id="GO:0033013">
    <property type="term" value="P:tetrapyrrole metabolic process"/>
    <property type="evidence" value="ECO:0007669"/>
    <property type="project" value="UniProtKB-ARBA"/>
</dbReference>
<feature type="transmembrane region" description="Helical" evidence="6">
    <location>
        <begin position="122"/>
        <end position="142"/>
    </location>
</feature>
<name>A0A1Y5Q2S5_9SPHN</name>
<dbReference type="KEGG" id="sphu:SPPYR_2967"/>
<dbReference type="Gene3D" id="1.20.1260.100">
    <property type="entry name" value="TspO/MBR protein"/>
    <property type="match status" value="1"/>
</dbReference>
<evidence type="ECO:0000256" key="4">
    <source>
        <dbReference type="ARBA" id="ARBA00022989"/>
    </source>
</evidence>
<proteinExistence type="inferred from homology"/>